<name>A0AAE1HJG2_9NEOP</name>
<evidence type="ECO:0000313" key="2">
    <source>
        <dbReference type="EMBL" id="KAK3922319.1"/>
    </source>
</evidence>
<keyword evidence="1" id="KW-0812">Transmembrane</keyword>
<protein>
    <submittedName>
        <fullName evidence="2">3-isopropylmalate dehydratase small subunit</fullName>
    </submittedName>
</protein>
<proteinExistence type="predicted"/>
<keyword evidence="1" id="KW-1133">Transmembrane helix</keyword>
<evidence type="ECO:0000256" key="1">
    <source>
        <dbReference type="SAM" id="Phobius"/>
    </source>
</evidence>
<evidence type="ECO:0000313" key="3">
    <source>
        <dbReference type="Proteomes" id="UP001219518"/>
    </source>
</evidence>
<sequence>MSIEMILSLHNVISDIVFFFSVCMKLVIVAALADVFYKAAFRVPKKTIKLTRHCWQHVVEQQSRSSKGVEIEEALGALTP</sequence>
<dbReference type="EMBL" id="JAHWGI010001089">
    <property type="protein sequence ID" value="KAK3922319.1"/>
    <property type="molecule type" value="Genomic_DNA"/>
</dbReference>
<reference evidence="2" key="1">
    <citation type="submission" date="2021-07" db="EMBL/GenBank/DDBJ databases">
        <authorList>
            <person name="Catto M.A."/>
            <person name="Jacobson A."/>
            <person name="Kennedy G."/>
            <person name="Labadie P."/>
            <person name="Hunt B.G."/>
            <person name="Srinivasan R."/>
        </authorList>
    </citation>
    <scope>NUCLEOTIDE SEQUENCE</scope>
    <source>
        <strain evidence="2">PL_HMW_Pooled</strain>
        <tissue evidence="2">Head</tissue>
    </source>
</reference>
<dbReference type="Proteomes" id="UP001219518">
    <property type="component" value="Unassembled WGS sequence"/>
</dbReference>
<keyword evidence="1" id="KW-0472">Membrane</keyword>
<comment type="caution">
    <text evidence="2">The sequence shown here is derived from an EMBL/GenBank/DDBJ whole genome shotgun (WGS) entry which is preliminary data.</text>
</comment>
<reference evidence="2" key="2">
    <citation type="journal article" date="2023" name="BMC Genomics">
        <title>Pest status, molecular evolution, and epigenetic factors derived from the genome assembly of Frankliniella fusca, a thysanopteran phytovirus vector.</title>
        <authorList>
            <person name="Catto M.A."/>
            <person name="Labadie P.E."/>
            <person name="Jacobson A.L."/>
            <person name="Kennedy G.G."/>
            <person name="Srinivasan R."/>
            <person name="Hunt B.G."/>
        </authorList>
    </citation>
    <scope>NUCLEOTIDE SEQUENCE</scope>
    <source>
        <strain evidence="2">PL_HMW_Pooled</strain>
    </source>
</reference>
<keyword evidence="3" id="KW-1185">Reference proteome</keyword>
<gene>
    <name evidence="2" type="ORF">KUF71_011788</name>
</gene>
<accession>A0AAE1HJG2</accession>
<feature type="transmembrane region" description="Helical" evidence="1">
    <location>
        <begin position="16"/>
        <end position="37"/>
    </location>
</feature>
<organism evidence="2 3">
    <name type="scientific">Frankliniella fusca</name>
    <dbReference type="NCBI Taxonomy" id="407009"/>
    <lineage>
        <taxon>Eukaryota</taxon>
        <taxon>Metazoa</taxon>
        <taxon>Ecdysozoa</taxon>
        <taxon>Arthropoda</taxon>
        <taxon>Hexapoda</taxon>
        <taxon>Insecta</taxon>
        <taxon>Pterygota</taxon>
        <taxon>Neoptera</taxon>
        <taxon>Paraneoptera</taxon>
        <taxon>Thysanoptera</taxon>
        <taxon>Terebrantia</taxon>
        <taxon>Thripoidea</taxon>
        <taxon>Thripidae</taxon>
        <taxon>Frankliniella</taxon>
    </lineage>
</organism>
<dbReference type="AlphaFoldDB" id="A0AAE1HJG2"/>